<feature type="domain" description="Inositol polyphosphate-related phosphatase" evidence="3">
    <location>
        <begin position="15"/>
        <end position="301"/>
    </location>
</feature>
<dbReference type="InterPro" id="IPR046985">
    <property type="entry name" value="IP5"/>
</dbReference>
<dbReference type="InterPro" id="IPR000300">
    <property type="entry name" value="IPPc"/>
</dbReference>
<dbReference type="AlphaFoldDB" id="A0AAD7URA5"/>
<comment type="caution">
    <text evidence="4">The sequence shown here is derived from an EMBL/GenBank/DDBJ whole genome shotgun (WGS) entry which is preliminary data.</text>
</comment>
<evidence type="ECO:0000313" key="5">
    <source>
        <dbReference type="Proteomes" id="UP001230188"/>
    </source>
</evidence>
<sequence length="341" mass="38287">MMRRLLVPLIVVAGEQLRVGVVSWNLATRSPLARDCRFLKQFADCDLVVVGCQEVETLKPRRNEGRRSARLLELIGKVLKGFRIVRHVSGGVQLFVLTRTSAKFRFADVACGVGNLLKNKGAVGCFVVVDKAKLLFITAHLAAHEPKVAERNADYHRIVGELAAASPWARRPLGHAVIFSGDLNYRLQGLTRAEVECAIEDGEMGDLFDGFDQLSREKGARRAFAGLHEGKVSFKPTFKFDRYTHHYDTSKKRRVPAWTDRVLFTPRPGLDLRKYDAAVEATHSDHRPVFALFDLDPNLLHSTDDCTPLKTPPQNHHHNHLPPPPHAPSFPRDDDDDDDDQ</sequence>
<dbReference type="Proteomes" id="UP001230188">
    <property type="component" value="Unassembled WGS sequence"/>
</dbReference>
<feature type="region of interest" description="Disordered" evidence="1">
    <location>
        <begin position="304"/>
        <end position="341"/>
    </location>
</feature>
<dbReference type="Pfam" id="PF22669">
    <property type="entry name" value="Exo_endo_phos2"/>
    <property type="match status" value="1"/>
</dbReference>
<keyword evidence="5" id="KW-1185">Reference proteome</keyword>
<reference evidence="4" key="1">
    <citation type="submission" date="2023-01" db="EMBL/GenBank/DDBJ databases">
        <title>Metagenome sequencing of chrysophaentin producing Chrysophaeum taylorii.</title>
        <authorList>
            <person name="Davison J."/>
            <person name="Bewley C."/>
        </authorList>
    </citation>
    <scope>NUCLEOTIDE SEQUENCE</scope>
    <source>
        <strain evidence="4">NIES-1699</strain>
    </source>
</reference>
<keyword evidence="2" id="KW-0732">Signal</keyword>
<dbReference type="SUPFAM" id="SSF56219">
    <property type="entry name" value="DNase I-like"/>
    <property type="match status" value="1"/>
</dbReference>
<gene>
    <name evidence="4" type="ORF">CTAYLR_004971</name>
</gene>
<evidence type="ECO:0000313" key="4">
    <source>
        <dbReference type="EMBL" id="KAJ8614590.1"/>
    </source>
</evidence>
<accession>A0AAD7URA5</accession>
<evidence type="ECO:0000259" key="3">
    <source>
        <dbReference type="SMART" id="SM00128"/>
    </source>
</evidence>
<dbReference type="GO" id="GO:0004439">
    <property type="term" value="F:phosphatidylinositol-4,5-bisphosphate 5-phosphatase activity"/>
    <property type="evidence" value="ECO:0007669"/>
    <property type="project" value="TreeGrafter"/>
</dbReference>
<proteinExistence type="predicted"/>
<dbReference type="PANTHER" id="PTHR11200:SF275">
    <property type="entry name" value="LD06095P"/>
    <property type="match status" value="1"/>
</dbReference>
<dbReference type="SMART" id="SM00128">
    <property type="entry name" value="IPPc"/>
    <property type="match status" value="1"/>
</dbReference>
<evidence type="ECO:0000256" key="2">
    <source>
        <dbReference type="SAM" id="SignalP"/>
    </source>
</evidence>
<feature type="chain" id="PRO_5041935626" description="Inositol polyphosphate-related phosphatase domain-containing protein" evidence="2">
    <location>
        <begin position="17"/>
        <end position="341"/>
    </location>
</feature>
<feature type="signal peptide" evidence="2">
    <location>
        <begin position="1"/>
        <end position="16"/>
    </location>
</feature>
<organism evidence="4 5">
    <name type="scientific">Chrysophaeum taylorii</name>
    <dbReference type="NCBI Taxonomy" id="2483200"/>
    <lineage>
        <taxon>Eukaryota</taxon>
        <taxon>Sar</taxon>
        <taxon>Stramenopiles</taxon>
        <taxon>Ochrophyta</taxon>
        <taxon>Pelagophyceae</taxon>
        <taxon>Pelagomonadales</taxon>
        <taxon>Pelagomonadaceae</taxon>
        <taxon>Chrysophaeum</taxon>
    </lineage>
</organism>
<dbReference type="Gene3D" id="3.60.10.10">
    <property type="entry name" value="Endonuclease/exonuclease/phosphatase"/>
    <property type="match status" value="1"/>
</dbReference>
<dbReference type="PANTHER" id="PTHR11200">
    <property type="entry name" value="INOSITOL 5-PHOSPHATASE"/>
    <property type="match status" value="1"/>
</dbReference>
<evidence type="ECO:0000256" key="1">
    <source>
        <dbReference type="SAM" id="MobiDB-lite"/>
    </source>
</evidence>
<protein>
    <recommendedName>
        <fullName evidence="3">Inositol polyphosphate-related phosphatase domain-containing protein</fullName>
    </recommendedName>
</protein>
<dbReference type="EMBL" id="JAQMWT010000002">
    <property type="protein sequence ID" value="KAJ8614590.1"/>
    <property type="molecule type" value="Genomic_DNA"/>
</dbReference>
<name>A0AAD7URA5_9STRA</name>
<dbReference type="InterPro" id="IPR036691">
    <property type="entry name" value="Endo/exonu/phosph_ase_sf"/>
</dbReference>
<dbReference type="GO" id="GO:0046856">
    <property type="term" value="P:phosphatidylinositol dephosphorylation"/>
    <property type="evidence" value="ECO:0007669"/>
    <property type="project" value="InterPro"/>
</dbReference>